<comment type="subcellular location">
    <subcellularLocation>
        <location evidence="2">Endoplasmic reticulum membrane</location>
        <topology evidence="2">Single-pass membrane protein</topology>
    </subcellularLocation>
    <subcellularLocation>
        <location evidence="1">Nucleus</location>
    </subcellularLocation>
</comment>
<keyword evidence="10" id="KW-0804">Transcription</keyword>
<name>A0A2Z7CKG6_9LAMI</name>
<feature type="region of interest" description="Disordered" evidence="14">
    <location>
        <begin position="159"/>
        <end position="203"/>
    </location>
</feature>
<feature type="region of interest" description="Disordered" evidence="14">
    <location>
        <begin position="120"/>
        <end position="146"/>
    </location>
</feature>
<feature type="compositionally biased region" description="Basic and acidic residues" evidence="14">
    <location>
        <begin position="686"/>
        <end position="715"/>
    </location>
</feature>
<dbReference type="PROSITE" id="PS50217">
    <property type="entry name" value="BZIP"/>
    <property type="match status" value="1"/>
</dbReference>
<feature type="compositionally biased region" description="Polar residues" evidence="14">
    <location>
        <begin position="189"/>
        <end position="203"/>
    </location>
</feature>
<evidence type="ECO:0000313" key="18">
    <source>
        <dbReference type="Proteomes" id="UP000250235"/>
    </source>
</evidence>
<evidence type="ECO:0000256" key="1">
    <source>
        <dbReference type="ARBA" id="ARBA00004123"/>
    </source>
</evidence>
<feature type="region of interest" description="Disordered" evidence="14">
    <location>
        <begin position="268"/>
        <end position="308"/>
    </location>
</feature>
<evidence type="ECO:0000256" key="2">
    <source>
        <dbReference type="ARBA" id="ARBA00004389"/>
    </source>
</evidence>
<accession>A0A2Z7CKG6</accession>
<dbReference type="GO" id="GO:0006950">
    <property type="term" value="P:response to stress"/>
    <property type="evidence" value="ECO:0007669"/>
    <property type="project" value="UniProtKB-ARBA"/>
</dbReference>
<dbReference type="InterPro" id="IPR004827">
    <property type="entry name" value="bZIP"/>
</dbReference>
<feature type="compositionally biased region" description="Polar residues" evidence="14">
    <location>
        <begin position="159"/>
        <end position="168"/>
    </location>
</feature>
<dbReference type="GO" id="GO:0003700">
    <property type="term" value="F:DNA-binding transcription factor activity"/>
    <property type="evidence" value="ECO:0007669"/>
    <property type="project" value="InterPro"/>
</dbReference>
<dbReference type="SUPFAM" id="SSF57959">
    <property type="entry name" value="Leucine zipper domain"/>
    <property type="match status" value="1"/>
</dbReference>
<evidence type="ECO:0000256" key="12">
    <source>
        <dbReference type="ARBA" id="ARBA00023242"/>
    </source>
</evidence>
<dbReference type="OrthoDB" id="295274at2759"/>
<feature type="transmembrane region" description="Helical" evidence="15">
    <location>
        <begin position="428"/>
        <end position="450"/>
    </location>
</feature>
<feature type="domain" description="BZIP" evidence="16">
    <location>
        <begin position="286"/>
        <end position="349"/>
    </location>
</feature>
<evidence type="ECO:0000256" key="5">
    <source>
        <dbReference type="ARBA" id="ARBA00022824"/>
    </source>
</evidence>
<keyword evidence="9 15" id="KW-0472">Membrane</keyword>
<evidence type="ECO:0000313" key="17">
    <source>
        <dbReference type="EMBL" id="KZV47570.1"/>
    </source>
</evidence>
<feature type="region of interest" description="Disordered" evidence="14">
    <location>
        <begin position="396"/>
        <end position="424"/>
    </location>
</feature>
<feature type="compositionally biased region" description="Basic and acidic residues" evidence="14">
    <location>
        <begin position="122"/>
        <end position="137"/>
    </location>
</feature>
<dbReference type="InterPro" id="IPR046347">
    <property type="entry name" value="bZIP_sf"/>
</dbReference>
<feature type="compositionally biased region" description="Basic and acidic residues" evidence="14">
    <location>
        <begin position="413"/>
        <end position="424"/>
    </location>
</feature>
<evidence type="ECO:0000256" key="11">
    <source>
        <dbReference type="ARBA" id="ARBA00023180"/>
    </source>
</evidence>
<evidence type="ECO:0000256" key="8">
    <source>
        <dbReference type="ARBA" id="ARBA00023125"/>
    </source>
</evidence>
<keyword evidence="18" id="KW-1185">Reference proteome</keyword>
<organism evidence="17 18">
    <name type="scientific">Dorcoceras hygrometricum</name>
    <dbReference type="NCBI Taxonomy" id="472368"/>
    <lineage>
        <taxon>Eukaryota</taxon>
        <taxon>Viridiplantae</taxon>
        <taxon>Streptophyta</taxon>
        <taxon>Embryophyta</taxon>
        <taxon>Tracheophyta</taxon>
        <taxon>Spermatophyta</taxon>
        <taxon>Magnoliopsida</taxon>
        <taxon>eudicotyledons</taxon>
        <taxon>Gunneridae</taxon>
        <taxon>Pentapetalae</taxon>
        <taxon>asterids</taxon>
        <taxon>lamiids</taxon>
        <taxon>Lamiales</taxon>
        <taxon>Gesneriaceae</taxon>
        <taxon>Didymocarpoideae</taxon>
        <taxon>Trichosporeae</taxon>
        <taxon>Loxocarpinae</taxon>
        <taxon>Dorcoceras</taxon>
    </lineage>
</organism>
<evidence type="ECO:0000256" key="6">
    <source>
        <dbReference type="ARBA" id="ARBA00022989"/>
    </source>
</evidence>
<evidence type="ECO:0000256" key="9">
    <source>
        <dbReference type="ARBA" id="ARBA00023136"/>
    </source>
</evidence>
<dbReference type="SMART" id="SM00338">
    <property type="entry name" value="BRLZ"/>
    <property type="match status" value="1"/>
</dbReference>
<keyword evidence="5" id="KW-0256">Endoplasmic reticulum</keyword>
<feature type="compositionally biased region" description="Low complexity" evidence="14">
    <location>
        <begin position="270"/>
        <end position="282"/>
    </location>
</feature>
<dbReference type="GO" id="GO:0005789">
    <property type="term" value="C:endoplasmic reticulum membrane"/>
    <property type="evidence" value="ECO:0007669"/>
    <property type="project" value="UniProtKB-SubCell"/>
</dbReference>
<keyword evidence="11" id="KW-0325">Glycoprotein</keyword>
<dbReference type="EMBL" id="KQ995255">
    <property type="protein sequence ID" value="KZV47570.1"/>
    <property type="molecule type" value="Genomic_DNA"/>
</dbReference>
<dbReference type="PANTHER" id="PTHR47416">
    <property type="entry name" value="BASIC-LEUCINE ZIPPER TRANSCRIPTION FACTOR F-RELATED"/>
    <property type="match status" value="1"/>
</dbReference>
<keyword evidence="6 15" id="KW-1133">Transmembrane helix</keyword>
<reference evidence="17 18" key="1">
    <citation type="journal article" date="2015" name="Proc. Natl. Acad. Sci. U.S.A.">
        <title>The resurrection genome of Boea hygrometrica: A blueprint for survival of dehydration.</title>
        <authorList>
            <person name="Xiao L."/>
            <person name="Yang G."/>
            <person name="Zhang L."/>
            <person name="Yang X."/>
            <person name="Zhao S."/>
            <person name="Ji Z."/>
            <person name="Zhou Q."/>
            <person name="Hu M."/>
            <person name="Wang Y."/>
            <person name="Chen M."/>
            <person name="Xu Y."/>
            <person name="Jin H."/>
            <person name="Xiao X."/>
            <person name="Hu G."/>
            <person name="Bao F."/>
            <person name="Hu Y."/>
            <person name="Wan P."/>
            <person name="Li L."/>
            <person name="Deng X."/>
            <person name="Kuang T."/>
            <person name="Xiang C."/>
            <person name="Zhu J.K."/>
            <person name="Oliver M.J."/>
            <person name="He Y."/>
        </authorList>
    </citation>
    <scope>NUCLEOTIDE SEQUENCE [LARGE SCALE GENOMIC DNA]</scope>
    <source>
        <strain evidence="18">cv. XS01</strain>
    </source>
</reference>
<evidence type="ECO:0000256" key="13">
    <source>
        <dbReference type="ARBA" id="ARBA00065888"/>
    </source>
</evidence>
<dbReference type="CDD" id="cd14704">
    <property type="entry name" value="bZIP_HY5-like"/>
    <property type="match status" value="1"/>
</dbReference>
<feature type="region of interest" description="Disordered" evidence="14">
    <location>
        <begin position="662"/>
        <end position="719"/>
    </location>
</feature>
<comment type="similarity">
    <text evidence="3">Belongs to the bZIP family.</text>
</comment>
<dbReference type="FunFam" id="1.20.5.170:FF:000085">
    <property type="entry name" value="bZIP transcription factor 49"/>
    <property type="match status" value="1"/>
</dbReference>
<dbReference type="Proteomes" id="UP000250235">
    <property type="component" value="Unassembled WGS sequence"/>
</dbReference>
<keyword evidence="7" id="KW-0805">Transcription regulation</keyword>
<dbReference type="Pfam" id="PF00170">
    <property type="entry name" value="bZIP_1"/>
    <property type="match status" value="1"/>
</dbReference>
<evidence type="ECO:0000256" key="14">
    <source>
        <dbReference type="SAM" id="MobiDB-lite"/>
    </source>
</evidence>
<comment type="subunit">
    <text evidence="13">Interacts with BZIP28.</text>
</comment>
<evidence type="ECO:0000256" key="7">
    <source>
        <dbReference type="ARBA" id="ARBA00023015"/>
    </source>
</evidence>
<dbReference type="AlphaFoldDB" id="A0A2Z7CKG6"/>
<evidence type="ECO:0000256" key="10">
    <source>
        <dbReference type="ARBA" id="ARBA00023163"/>
    </source>
</evidence>
<evidence type="ECO:0000256" key="4">
    <source>
        <dbReference type="ARBA" id="ARBA00022692"/>
    </source>
</evidence>
<evidence type="ECO:0000259" key="16">
    <source>
        <dbReference type="PROSITE" id="PS50217"/>
    </source>
</evidence>
<dbReference type="PANTHER" id="PTHR47416:SF3">
    <property type="entry name" value="BZIP TRANSCRIPTION FACTOR 17-RELATED"/>
    <property type="match status" value="1"/>
</dbReference>
<gene>
    <name evidence="17" type="ORF">F511_32185</name>
</gene>
<dbReference type="Gene3D" id="1.20.5.170">
    <property type="match status" value="1"/>
</dbReference>
<evidence type="ECO:0000256" key="3">
    <source>
        <dbReference type="ARBA" id="ARBA00007163"/>
    </source>
</evidence>
<evidence type="ECO:0000256" key="15">
    <source>
        <dbReference type="SAM" id="Phobius"/>
    </source>
</evidence>
<sequence length="782" mass="84972">MADSTVVAVDLPPPTPSVTTEFGGEISIPPIDATIFSQQQFIDGNCNLGKDLNDLEGLDFDFVFDDFSLTPDAFEELLSDPAKLEGTNSFQVEPELEPSFDRFDFSTNLAPYQGVFKSASSDLRHHSGDGDLSEDHGSPGSRVLNSASPFLESNQISGYLNLSSPESDGSNRRTSENSVGDMKELNCPSPHTQGSGNCKSHVSEESNNCAARSVSSSPNLKSNSNTNVFVDHEVKSEDSSNYSAPSSLLKRKNESDDCYIDSRITKCKKSNSNSENDDNSGLSEEEEKRKARLMRNRESAQLSRQKKKHYVEELEDKVRMMHSTIQDLNARVSFFMAENVTLRQQVGSNGGVAAQPPQMVPPPPGMYAHPAMMYPWVPCAPPYVMKPQGSQMPLVPIPRLKPQQPAQSRKVSKKVESKKNEGQKTKKVAGVSFLGLILFIILFGGLVPIVNVRYGGVRQALNGGENYVGDGYYEKHHGRMLMVNGTAGGQTFSGRGDFSGNQSSVHCCQRGNGGGGEPNADEFGHVSNGSEPLVASLYVPRNDKLVKIDGNLIIHSVLASEKAVASNTEVDGETGLAVPVDFVPAIPVPGVGMSGIRHPHLRALGSNTEDRENLKSTATDGSPHQWFREGLAGPMLSSGMCTEVFQFDVSPASVAGGIIPASTQKNISQEQDRNSTHFNKGRNRRFLHDHPLPLPESHHNTSEEHRKRDSRKDNLDGNNLTSSMVVSVLVDPRETGDSDVDGVMGKNAISRIFVVVLVDSVKYVTYSCMLPFLGSTSHLVTN</sequence>
<keyword evidence="4 15" id="KW-0812">Transmembrane</keyword>
<keyword evidence="12" id="KW-0539">Nucleus</keyword>
<proteinExistence type="inferred from homology"/>
<dbReference type="GO" id="GO:0003677">
    <property type="term" value="F:DNA binding"/>
    <property type="evidence" value="ECO:0007669"/>
    <property type="project" value="UniProtKB-KW"/>
</dbReference>
<dbReference type="GO" id="GO:0005634">
    <property type="term" value="C:nucleus"/>
    <property type="evidence" value="ECO:0007669"/>
    <property type="project" value="UniProtKB-SubCell"/>
</dbReference>
<keyword evidence="8" id="KW-0238">DNA-binding</keyword>
<protein>
    <recommendedName>
        <fullName evidence="16">BZIP domain-containing protein</fullName>
    </recommendedName>
</protein>